<keyword evidence="2" id="KW-0813">Transport</keyword>
<dbReference type="PANTHER" id="PTHR23505:SF79">
    <property type="entry name" value="PROTEIN SPINSTER"/>
    <property type="match status" value="1"/>
</dbReference>
<dbReference type="Proteomes" id="UP000558192">
    <property type="component" value="Unassembled WGS sequence"/>
</dbReference>
<organism evidence="8 9">
    <name type="scientific">Sphingomonas kaistensis</name>
    <dbReference type="NCBI Taxonomy" id="298708"/>
    <lineage>
        <taxon>Bacteria</taxon>
        <taxon>Pseudomonadati</taxon>
        <taxon>Pseudomonadota</taxon>
        <taxon>Alphaproteobacteria</taxon>
        <taxon>Sphingomonadales</taxon>
        <taxon>Sphingomonadaceae</taxon>
        <taxon>Sphingomonas</taxon>
    </lineage>
</organism>
<dbReference type="InterPro" id="IPR011701">
    <property type="entry name" value="MFS"/>
</dbReference>
<feature type="transmembrane region" description="Helical" evidence="6">
    <location>
        <begin position="401"/>
        <end position="424"/>
    </location>
</feature>
<dbReference type="EMBL" id="JAATJC010000001">
    <property type="protein sequence ID" value="NJC05721.1"/>
    <property type="molecule type" value="Genomic_DNA"/>
</dbReference>
<evidence type="ECO:0000313" key="8">
    <source>
        <dbReference type="EMBL" id="NJC05721.1"/>
    </source>
</evidence>
<dbReference type="GO" id="GO:0016020">
    <property type="term" value="C:membrane"/>
    <property type="evidence" value="ECO:0007669"/>
    <property type="project" value="UniProtKB-SubCell"/>
</dbReference>
<evidence type="ECO:0000259" key="7">
    <source>
        <dbReference type="PROSITE" id="PS50850"/>
    </source>
</evidence>
<dbReference type="GO" id="GO:0022857">
    <property type="term" value="F:transmembrane transporter activity"/>
    <property type="evidence" value="ECO:0007669"/>
    <property type="project" value="InterPro"/>
</dbReference>
<comment type="subcellular location">
    <subcellularLocation>
        <location evidence="1">Membrane</location>
        <topology evidence="1">Multi-pass membrane protein</topology>
    </subcellularLocation>
</comment>
<evidence type="ECO:0000256" key="6">
    <source>
        <dbReference type="SAM" id="Phobius"/>
    </source>
</evidence>
<gene>
    <name evidence="8" type="ORF">GGQ97_001514</name>
</gene>
<feature type="transmembrane region" description="Helical" evidence="6">
    <location>
        <begin position="160"/>
        <end position="181"/>
    </location>
</feature>
<dbReference type="PANTHER" id="PTHR23505">
    <property type="entry name" value="SPINSTER"/>
    <property type="match status" value="1"/>
</dbReference>
<feature type="transmembrane region" description="Helical" evidence="6">
    <location>
        <begin position="368"/>
        <end position="389"/>
    </location>
</feature>
<evidence type="ECO:0000256" key="1">
    <source>
        <dbReference type="ARBA" id="ARBA00004141"/>
    </source>
</evidence>
<dbReference type="PROSITE" id="PS50850">
    <property type="entry name" value="MFS"/>
    <property type="match status" value="1"/>
</dbReference>
<feature type="domain" description="Major facilitator superfamily (MFS) profile" evidence="7">
    <location>
        <begin position="20"/>
        <end position="432"/>
    </location>
</feature>
<keyword evidence="4 6" id="KW-1133">Transmembrane helix</keyword>
<evidence type="ECO:0000256" key="3">
    <source>
        <dbReference type="ARBA" id="ARBA00022692"/>
    </source>
</evidence>
<feature type="transmembrane region" description="Helical" evidence="6">
    <location>
        <begin position="56"/>
        <end position="79"/>
    </location>
</feature>
<dbReference type="InterPro" id="IPR044770">
    <property type="entry name" value="MFS_spinster-like"/>
</dbReference>
<proteinExistence type="predicted"/>
<evidence type="ECO:0000256" key="2">
    <source>
        <dbReference type="ARBA" id="ARBA00022448"/>
    </source>
</evidence>
<sequence length="433" mass="43816">MASLPAIHADPAPTLRQSLPAALILAVSICAGFTTMVSFGIMAQSAKAELGLSDEALGAIQGVSAAVPLVLLSIPIGILVDRANRVRLLILCSVAWTLGTFLTAFAPESWSLFAGRMLTGIGATGALTACLSLVADLCLPTERGKGLLIVTLGKSLGQAAAFAVSGWLIGHFAAAGAASLIGDLTPWRSSQLALGIGSALLILPLFFLREPARQEVHQGTRVPIRALISELWSRRAFLLPLFVGQAAVVMADAAAGIWAAPIIERQYGLQPADFAGLLGTVILISGLAGGLLGGLAADWGSKSGRRGGLLLGAIIAAAIGVPAALFPLMPTATGNMLVLGVLILAGTVTGLVTSVALTVMLPNELRGLSIGAFISVAGLIGFGLAPPMVAVVSKPLGGEAALGLAQGLVGVAVSLFSVAGFWLAMKRAPEPNG</sequence>
<feature type="transmembrane region" description="Helical" evidence="6">
    <location>
        <begin position="309"/>
        <end position="330"/>
    </location>
</feature>
<accession>A0A7X6BH43</accession>
<dbReference type="InterPro" id="IPR036259">
    <property type="entry name" value="MFS_trans_sf"/>
</dbReference>
<feature type="transmembrane region" description="Helical" evidence="6">
    <location>
        <begin position="336"/>
        <end position="361"/>
    </location>
</feature>
<evidence type="ECO:0000313" key="9">
    <source>
        <dbReference type="Proteomes" id="UP000558192"/>
    </source>
</evidence>
<dbReference type="Pfam" id="PF07690">
    <property type="entry name" value="MFS_1"/>
    <property type="match status" value="1"/>
</dbReference>
<comment type="caution">
    <text evidence="8">The sequence shown here is derived from an EMBL/GenBank/DDBJ whole genome shotgun (WGS) entry which is preliminary data.</text>
</comment>
<evidence type="ECO:0000256" key="4">
    <source>
        <dbReference type="ARBA" id="ARBA00022989"/>
    </source>
</evidence>
<feature type="transmembrane region" description="Helical" evidence="6">
    <location>
        <begin position="187"/>
        <end position="208"/>
    </location>
</feature>
<dbReference type="AlphaFoldDB" id="A0A7X6BH43"/>
<reference evidence="8 9" key="1">
    <citation type="submission" date="2020-03" db="EMBL/GenBank/DDBJ databases">
        <title>Genomic Encyclopedia of Type Strains, Phase IV (KMG-IV): sequencing the most valuable type-strain genomes for metagenomic binning, comparative biology and taxonomic classification.</title>
        <authorList>
            <person name="Goeker M."/>
        </authorList>
    </citation>
    <scope>NUCLEOTIDE SEQUENCE [LARGE SCALE GENOMIC DNA]</scope>
    <source>
        <strain evidence="8 9">DSM 16846</strain>
    </source>
</reference>
<keyword evidence="5 6" id="KW-0472">Membrane</keyword>
<feature type="transmembrane region" description="Helical" evidence="6">
    <location>
        <begin position="86"/>
        <end position="106"/>
    </location>
</feature>
<dbReference type="InterPro" id="IPR020846">
    <property type="entry name" value="MFS_dom"/>
</dbReference>
<feature type="transmembrane region" description="Helical" evidence="6">
    <location>
        <begin position="237"/>
        <end position="263"/>
    </location>
</feature>
<feature type="transmembrane region" description="Helical" evidence="6">
    <location>
        <begin position="21"/>
        <end position="44"/>
    </location>
</feature>
<feature type="transmembrane region" description="Helical" evidence="6">
    <location>
        <begin position="275"/>
        <end position="297"/>
    </location>
</feature>
<keyword evidence="9" id="KW-1185">Reference proteome</keyword>
<protein>
    <submittedName>
        <fullName evidence="8">MFS family permease</fullName>
    </submittedName>
</protein>
<dbReference type="RefSeq" id="WP_209022809.1">
    <property type="nucleotide sequence ID" value="NZ_JAATJC010000001.1"/>
</dbReference>
<dbReference type="Gene3D" id="1.20.1250.20">
    <property type="entry name" value="MFS general substrate transporter like domains"/>
    <property type="match status" value="2"/>
</dbReference>
<dbReference type="SUPFAM" id="SSF103473">
    <property type="entry name" value="MFS general substrate transporter"/>
    <property type="match status" value="1"/>
</dbReference>
<name>A0A7X6BH43_9SPHN</name>
<evidence type="ECO:0000256" key="5">
    <source>
        <dbReference type="ARBA" id="ARBA00023136"/>
    </source>
</evidence>
<feature type="transmembrane region" description="Helical" evidence="6">
    <location>
        <begin position="118"/>
        <end position="139"/>
    </location>
</feature>
<keyword evidence="3 6" id="KW-0812">Transmembrane</keyword>